<dbReference type="SUPFAM" id="SSF53613">
    <property type="entry name" value="Ribokinase-like"/>
    <property type="match status" value="1"/>
</dbReference>
<dbReference type="InterPro" id="IPR017583">
    <property type="entry name" value="Tagatose/fructose_Pkinase"/>
</dbReference>
<dbReference type="InterPro" id="IPR002173">
    <property type="entry name" value="Carboh/pur_kinase_PfkB_CS"/>
</dbReference>
<dbReference type="PANTHER" id="PTHR46566:SF2">
    <property type="entry name" value="ATP-DEPENDENT 6-PHOSPHOFRUCTOKINASE ISOZYME 2"/>
    <property type="match status" value="1"/>
</dbReference>
<evidence type="ECO:0000256" key="4">
    <source>
        <dbReference type="ARBA" id="ARBA00022679"/>
    </source>
</evidence>
<protein>
    <recommendedName>
        <fullName evidence="3 11">1-phosphofructokinase</fullName>
        <shortName evidence="11">Fru1PK</shortName>
        <ecNumber evidence="2 11">2.7.1.56</ecNumber>
    </recommendedName>
    <alternativeName>
        <fullName evidence="8 11">Fructose 1-phosphate kinase</fullName>
    </alternativeName>
</protein>
<dbReference type="EMBL" id="CP002628">
    <property type="protein sequence ID" value="AEB06365.1"/>
    <property type="molecule type" value="Genomic_DNA"/>
</dbReference>
<dbReference type="FunFam" id="3.40.1190.20:FF:000001">
    <property type="entry name" value="Phosphofructokinase"/>
    <property type="match status" value="1"/>
</dbReference>
<accession>F2N726</accession>
<dbReference type="PIRSF" id="PIRSF000535">
    <property type="entry name" value="1PFK/6PFK/LacC"/>
    <property type="match status" value="1"/>
</dbReference>
<evidence type="ECO:0000256" key="9">
    <source>
        <dbReference type="ARBA" id="ARBA00047745"/>
    </source>
</evidence>
<evidence type="ECO:0000256" key="1">
    <source>
        <dbReference type="ARBA" id="ARBA00010688"/>
    </source>
</evidence>
<dbReference type="NCBIfam" id="TIGR03168">
    <property type="entry name" value="1-PFK"/>
    <property type="match status" value="1"/>
</dbReference>
<proteinExistence type="inferred from homology"/>
<evidence type="ECO:0000313" key="13">
    <source>
        <dbReference type="EMBL" id="AEB06365.1"/>
    </source>
</evidence>
<reference evidence="14" key="1">
    <citation type="journal article" date="2013" name="Stand. Genomic Sci.">
        <title>Complete genome sequence of Coriobacterium glomerans type strain (PW2(T)) from the midgut of Pyrrhocoris apterus L. (red soldier bug).</title>
        <authorList>
            <person name="Stackebrandt E."/>
            <person name="Zeytun A."/>
            <person name="Lapidus A."/>
            <person name="Nolan M."/>
            <person name="Lucas S."/>
            <person name="Hammon N."/>
            <person name="Deshpande S."/>
            <person name="Cheng J.F."/>
            <person name="Tapia R."/>
            <person name="Goodwin L.A."/>
            <person name="Pitluck S."/>
            <person name="Liolios K."/>
            <person name="Pagani I."/>
            <person name="Ivanova N."/>
            <person name="Mavromatis K."/>
            <person name="Mikhailova N."/>
            <person name="Huntemann M."/>
            <person name="Pati A."/>
            <person name="Chen A."/>
            <person name="Palaniappan K."/>
            <person name="Chang Y.J."/>
            <person name="Land M."/>
            <person name="Hauser L."/>
            <person name="Rohde M."/>
            <person name="Pukall R."/>
            <person name="Goker M."/>
            <person name="Detter J.C."/>
            <person name="Woyke T."/>
            <person name="Bristow J."/>
            <person name="Eisen J.A."/>
            <person name="Markowitz V."/>
            <person name="Hugenholtz P."/>
            <person name="Kyrpides N.C."/>
            <person name="Klenk H.P."/>
        </authorList>
    </citation>
    <scope>NUCLEOTIDE SEQUENCE</scope>
    <source>
        <strain evidence="14">ATCC 49209 / DSM 20642 / JCM 10262 / PW2</strain>
    </source>
</reference>
<dbReference type="GO" id="GO:0005524">
    <property type="term" value="F:ATP binding"/>
    <property type="evidence" value="ECO:0007669"/>
    <property type="project" value="UniProtKB-UniRule"/>
</dbReference>
<keyword evidence="6 11" id="KW-0418">Kinase</keyword>
<feature type="domain" description="Carbohydrate kinase PfkB" evidence="12">
    <location>
        <begin position="24"/>
        <end position="292"/>
    </location>
</feature>
<dbReference type="GO" id="GO:0044281">
    <property type="term" value="P:small molecule metabolic process"/>
    <property type="evidence" value="ECO:0007669"/>
    <property type="project" value="UniProtKB-ARBA"/>
</dbReference>
<evidence type="ECO:0000259" key="12">
    <source>
        <dbReference type="Pfam" id="PF00294"/>
    </source>
</evidence>
<dbReference type="KEGG" id="cgo:Corgl_0238"/>
<organism evidence="13 14">
    <name type="scientific">Coriobacterium glomerans (strain ATCC 49209 / DSM 20642 / JCM 10262 / PW2)</name>
    <dbReference type="NCBI Taxonomy" id="700015"/>
    <lineage>
        <taxon>Bacteria</taxon>
        <taxon>Bacillati</taxon>
        <taxon>Actinomycetota</taxon>
        <taxon>Coriobacteriia</taxon>
        <taxon>Coriobacteriales</taxon>
        <taxon>Coriobacteriaceae</taxon>
        <taxon>Coriobacterium</taxon>
    </lineage>
</organism>
<dbReference type="PANTHER" id="PTHR46566">
    <property type="entry name" value="1-PHOSPHOFRUCTOKINASE-RELATED"/>
    <property type="match status" value="1"/>
</dbReference>
<keyword evidence="4 10" id="KW-0808">Transferase</keyword>
<keyword evidence="14" id="KW-1185">Reference proteome</keyword>
<dbReference type="GO" id="GO:0008662">
    <property type="term" value="F:1-phosphofructokinase activity"/>
    <property type="evidence" value="ECO:0007669"/>
    <property type="project" value="UniProtKB-UniRule"/>
</dbReference>
<dbReference type="GO" id="GO:0005829">
    <property type="term" value="C:cytosol"/>
    <property type="evidence" value="ECO:0007669"/>
    <property type="project" value="TreeGrafter"/>
</dbReference>
<dbReference type="CDD" id="cd01164">
    <property type="entry name" value="FruK_PfkB_like"/>
    <property type="match status" value="1"/>
</dbReference>
<evidence type="ECO:0000256" key="7">
    <source>
        <dbReference type="ARBA" id="ARBA00022840"/>
    </source>
</evidence>
<name>F2N726_CORGP</name>
<dbReference type="RefSeq" id="WP_013708108.1">
    <property type="nucleotide sequence ID" value="NC_015389.1"/>
</dbReference>
<dbReference type="Gene3D" id="3.40.1190.20">
    <property type="match status" value="1"/>
</dbReference>
<dbReference type="HOGENOM" id="CLU_050013_0_2_11"/>
<comment type="catalytic activity">
    <reaction evidence="9 11">
        <text>beta-D-fructose 1-phosphate + ATP = beta-D-fructose 1,6-bisphosphate + ADP + H(+)</text>
        <dbReference type="Rhea" id="RHEA:14213"/>
        <dbReference type="ChEBI" id="CHEBI:15378"/>
        <dbReference type="ChEBI" id="CHEBI:30616"/>
        <dbReference type="ChEBI" id="CHEBI:32966"/>
        <dbReference type="ChEBI" id="CHEBI:138881"/>
        <dbReference type="ChEBI" id="CHEBI:456216"/>
        <dbReference type="EC" id="2.7.1.56"/>
    </reaction>
</comment>
<evidence type="ECO:0000256" key="10">
    <source>
        <dbReference type="PIRNR" id="PIRNR000535"/>
    </source>
</evidence>
<evidence type="ECO:0000256" key="6">
    <source>
        <dbReference type="ARBA" id="ARBA00022777"/>
    </source>
</evidence>
<sequence length="309" mass="32067">MIYTVTLNPALDKTVLIESFTIDAVNRVVGCRIDPGGKGINVSKAIAKLGGASLAFALLGGATGETIRCALDELAIPCRSFDAGGETRTNLKVADPRLHTHTDINEAGPHVSEVVLNDMLDSLVADLRAEDIVVLSGSLPEGVAPDTYALWTRACAAHGARVFLDAAGDALRYGLHAKPYLVKPNGAELEQLVGRTLCSTAEIVDAGRSLIVDGVRCVAVSLGSEGAVFLTSDTALLASAPEVRVSSTVGAGDSVVAALCHALDCDLPWREAIALSMATGAANVMSEGTQAAERALIDSLVPEVRIEQL</sequence>
<dbReference type="InterPro" id="IPR022463">
    <property type="entry name" value="1-PFruKinase"/>
</dbReference>
<dbReference type="eggNOG" id="COG1105">
    <property type="taxonomic scope" value="Bacteria"/>
</dbReference>
<dbReference type="EC" id="2.7.1.56" evidence="2 11"/>
<dbReference type="Pfam" id="PF00294">
    <property type="entry name" value="PfkB"/>
    <property type="match status" value="1"/>
</dbReference>
<evidence type="ECO:0000256" key="3">
    <source>
        <dbReference type="ARBA" id="ARBA00013596"/>
    </source>
</evidence>
<keyword evidence="5 11" id="KW-0547">Nucleotide-binding</keyword>
<dbReference type="STRING" id="700015.Corgl_0238"/>
<dbReference type="AlphaFoldDB" id="F2N726"/>
<dbReference type="PRINTS" id="PR00990">
    <property type="entry name" value="RIBOKINASE"/>
</dbReference>
<evidence type="ECO:0000313" key="14">
    <source>
        <dbReference type="Proteomes" id="UP000006851"/>
    </source>
</evidence>
<dbReference type="OrthoDB" id="9801219at2"/>
<dbReference type="InterPro" id="IPR029056">
    <property type="entry name" value="Ribokinase-like"/>
</dbReference>
<dbReference type="NCBIfam" id="TIGR03828">
    <property type="entry name" value="pfkB"/>
    <property type="match status" value="1"/>
</dbReference>
<keyword evidence="7 11" id="KW-0067">ATP-binding</keyword>
<evidence type="ECO:0000256" key="8">
    <source>
        <dbReference type="ARBA" id="ARBA00032802"/>
    </source>
</evidence>
<comment type="similarity">
    <text evidence="1 11">Belongs to the carbohydrate kinase PfkB family.</text>
</comment>
<dbReference type="GO" id="GO:0016052">
    <property type="term" value="P:carbohydrate catabolic process"/>
    <property type="evidence" value="ECO:0007669"/>
    <property type="project" value="UniProtKB-ARBA"/>
</dbReference>
<dbReference type="InterPro" id="IPR002139">
    <property type="entry name" value="Ribo/fructo_kinase"/>
</dbReference>
<evidence type="ECO:0000256" key="5">
    <source>
        <dbReference type="ARBA" id="ARBA00022741"/>
    </source>
</evidence>
<evidence type="ECO:0000256" key="2">
    <source>
        <dbReference type="ARBA" id="ARBA00012131"/>
    </source>
</evidence>
<comment type="function">
    <text evidence="11">Catalyzes the ATP-dependent phosphorylation of fructose-l-phosphate to fructose-l,6-bisphosphate.</text>
</comment>
<dbReference type="PROSITE" id="PS00583">
    <property type="entry name" value="PFKB_KINASES_1"/>
    <property type="match status" value="1"/>
</dbReference>
<dbReference type="Proteomes" id="UP000006851">
    <property type="component" value="Chromosome"/>
</dbReference>
<gene>
    <name evidence="13" type="ordered locus">Corgl_0238</name>
</gene>
<evidence type="ECO:0000256" key="11">
    <source>
        <dbReference type="RuleBase" id="RU369061"/>
    </source>
</evidence>
<dbReference type="InterPro" id="IPR011611">
    <property type="entry name" value="PfkB_dom"/>
</dbReference>